<comment type="caution">
    <text evidence="1">The sequence shown here is derived from an EMBL/GenBank/DDBJ whole genome shotgun (WGS) entry which is preliminary data.</text>
</comment>
<feature type="non-terminal residue" evidence="1">
    <location>
        <position position="36"/>
    </location>
</feature>
<organism evidence="1 2">
    <name type="scientific">Microcystis aeruginosa Ma_QC_Ca_00000000_S207</name>
    <dbReference type="NCBI Taxonomy" id="2486251"/>
    <lineage>
        <taxon>Bacteria</taxon>
        <taxon>Bacillati</taxon>
        <taxon>Cyanobacteriota</taxon>
        <taxon>Cyanophyceae</taxon>
        <taxon>Oscillatoriophycideae</taxon>
        <taxon>Chroococcales</taxon>
        <taxon>Microcystaceae</taxon>
        <taxon>Microcystis</taxon>
    </lineage>
</organism>
<dbReference type="AlphaFoldDB" id="A0A552FJ84"/>
<name>A0A552FJ84_MICAE</name>
<reference evidence="1 2" key="1">
    <citation type="submission" date="2019-01" db="EMBL/GenBank/DDBJ databases">
        <title>Coherence of Microcystis species and biogeography revealed through population genomics.</title>
        <authorList>
            <person name="Perez-Carrascal O.M."/>
            <person name="Terrat Y."/>
            <person name="Giani A."/>
            <person name="Fortin N."/>
            <person name="Tromas N."/>
            <person name="Shapiro B.J."/>
        </authorList>
    </citation>
    <scope>NUCLEOTIDE SEQUENCE [LARGE SCALE GENOMIC DNA]</scope>
    <source>
        <strain evidence="1">Ma_QC_Ca_00000000_S207</strain>
    </source>
</reference>
<dbReference type="EMBL" id="SFBF01000232">
    <property type="protein sequence ID" value="TRU46772.1"/>
    <property type="molecule type" value="Genomic_DNA"/>
</dbReference>
<proteinExistence type="predicted"/>
<accession>A0A552FJ84</accession>
<sequence length="36" mass="4334">MKLVQRHLIKFNKNEFLAFDKLAFLSKNLYNCAVYL</sequence>
<evidence type="ECO:0000313" key="1">
    <source>
        <dbReference type="EMBL" id="TRU46772.1"/>
    </source>
</evidence>
<evidence type="ECO:0000313" key="2">
    <source>
        <dbReference type="Proteomes" id="UP000320293"/>
    </source>
</evidence>
<gene>
    <name evidence="1" type="ORF">EWV91_12190</name>
</gene>
<dbReference type="Proteomes" id="UP000320293">
    <property type="component" value="Unassembled WGS sequence"/>
</dbReference>
<protein>
    <submittedName>
        <fullName evidence="1">Transposase</fullName>
    </submittedName>
</protein>